<evidence type="ECO:0008006" key="3">
    <source>
        <dbReference type="Google" id="ProtNLM"/>
    </source>
</evidence>
<evidence type="ECO:0000313" key="2">
    <source>
        <dbReference type="Proteomes" id="UP001218188"/>
    </source>
</evidence>
<gene>
    <name evidence="1" type="ORF">C8F04DRAFT_1131640</name>
</gene>
<organism evidence="1 2">
    <name type="scientific">Mycena alexandri</name>
    <dbReference type="NCBI Taxonomy" id="1745969"/>
    <lineage>
        <taxon>Eukaryota</taxon>
        <taxon>Fungi</taxon>
        <taxon>Dikarya</taxon>
        <taxon>Basidiomycota</taxon>
        <taxon>Agaricomycotina</taxon>
        <taxon>Agaricomycetes</taxon>
        <taxon>Agaricomycetidae</taxon>
        <taxon>Agaricales</taxon>
        <taxon>Marasmiineae</taxon>
        <taxon>Mycenaceae</taxon>
        <taxon>Mycena</taxon>
    </lineage>
</organism>
<dbReference type="Proteomes" id="UP001218188">
    <property type="component" value="Unassembled WGS sequence"/>
</dbReference>
<reference evidence="1" key="1">
    <citation type="submission" date="2023-03" db="EMBL/GenBank/DDBJ databases">
        <title>Massive genome expansion in bonnet fungi (Mycena s.s.) driven by repeated elements and novel gene families across ecological guilds.</title>
        <authorList>
            <consortium name="Lawrence Berkeley National Laboratory"/>
            <person name="Harder C.B."/>
            <person name="Miyauchi S."/>
            <person name="Viragh M."/>
            <person name="Kuo A."/>
            <person name="Thoen E."/>
            <person name="Andreopoulos B."/>
            <person name="Lu D."/>
            <person name="Skrede I."/>
            <person name="Drula E."/>
            <person name="Henrissat B."/>
            <person name="Morin E."/>
            <person name="Kohler A."/>
            <person name="Barry K."/>
            <person name="LaButti K."/>
            <person name="Morin E."/>
            <person name="Salamov A."/>
            <person name="Lipzen A."/>
            <person name="Mereny Z."/>
            <person name="Hegedus B."/>
            <person name="Baldrian P."/>
            <person name="Stursova M."/>
            <person name="Weitz H."/>
            <person name="Taylor A."/>
            <person name="Grigoriev I.V."/>
            <person name="Nagy L.G."/>
            <person name="Martin F."/>
            <person name="Kauserud H."/>
        </authorList>
    </citation>
    <scope>NUCLEOTIDE SEQUENCE</scope>
    <source>
        <strain evidence="1">CBHHK200</strain>
    </source>
</reference>
<name>A0AAD6SF81_9AGAR</name>
<accession>A0AAD6SF81</accession>
<evidence type="ECO:0000313" key="1">
    <source>
        <dbReference type="EMBL" id="KAJ7024342.1"/>
    </source>
</evidence>
<comment type="caution">
    <text evidence="1">The sequence shown here is derived from an EMBL/GenBank/DDBJ whole genome shotgun (WGS) entry which is preliminary data.</text>
</comment>
<dbReference type="SUPFAM" id="SSF52047">
    <property type="entry name" value="RNI-like"/>
    <property type="match status" value="1"/>
</dbReference>
<dbReference type="AlphaFoldDB" id="A0AAD6SF81"/>
<sequence>MTGQPARPLIFCLPDDLLIEVAAALHHDQQLYPNPDRGLKAEWVLSRVSQRFQHVILHARELWTVIEVELQSNGSMNILQLYLERSGAYAIWLTVRDSLSLQSSSRLVQCLNYILPHLGRIWQLNFLARLTPISPHGSPRLSRLDVMYKLAFWDKLVSTLKDLAAPKLRRLSLELDDGSINGGFISDVELFTLGVPLLTHLTISGFTPSIPHLDFLKNITHLEMWHCRVVVPVSFTKHLQDIVASCPALLSLAVDVRAYEISGVHAILSLPGLRALRLWCSTRTRSEYLPGLLATFDAPSLETLTIAHGHAMHVRALFGPWPGGTPRASFPVLSSLTFIGLRHASGDIQGGGAESAMVPPLHLFPAMSTLNLIHQHGTVQLIRALWGPNAQKAWPSLRTLMLCPRTEDVGRVGGALTEARRTETRLPRLTLSAALRDQTGMEVELFDPADIMRACRCL</sequence>
<keyword evidence="2" id="KW-1185">Reference proteome</keyword>
<proteinExistence type="predicted"/>
<dbReference type="InterPro" id="IPR032675">
    <property type="entry name" value="LRR_dom_sf"/>
</dbReference>
<dbReference type="Gene3D" id="3.80.10.10">
    <property type="entry name" value="Ribonuclease Inhibitor"/>
    <property type="match status" value="1"/>
</dbReference>
<dbReference type="EMBL" id="JARJCM010000171">
    <property type="protein sequence ID" value="KAJ7024342.1"/>
    <property type="molecule type" value="Genomic_DNA"/>
</dbReference>
<protein>
    <recommendedName>
        <fullName evidence="3">F-box domain-containing protein</fullName>
    </recommendedName>
</protein>